<reference evidence="2" key="1">
    <citation type="submission" date="2023-03" db="EMBL/GenBank/DDBJ databases">
        <title>Massive genome expansion in bonnet fungi (Mycena s.s.) driven by repeated elements and novel gene families across ecological guilds.</title>
        <authorList>
            <consortium name="Lawrence Berkeley National Laboratory"/>
            <person name="Harder C.B."/>
            <person name="Miyauchi S."/>
            <person name="Viragh M."/>
            <person name="Kuo A."/>
            <person name="Thoen E."/>
            <person name="Andreopoulos B."/>
            <person name="Lu D."/>
            <person name="Skrede I."/>
            <person name="Drula E."/>
            <person name="Henrissat B."/>
            <person name="Morin E."/>
            <person name="Kohler A."/>
            <person name="Barry K."/>
            <person name="LaButti K."/>
            <person name="Morin E."/>
            <person name="Salamov A."/>
            <person name="Lipzen A."/>
            <person name="Mereny Z."/>
            <person name="Hegedus B."/>
            <person name="Baldrian P."/>
            <person name="Stursova M."/>
            <person name="Weitz H."/>
            <person name="Taylor A."/>
            <person name="Grigoriev I.V."/>
            <person name="Nagy L.G."/>
            <person name="Martin F."/>
            <person name="Kauserud H."/>
        </authorList>
    </citation>
    <scope>NUCLEOTIDE SEQUENCE</scope>
    <source>
        <strain evidence="2">CBHHK182m</strain>
    </source>
</reference>
<feature type="transmembrane region" description="Helical" evidence="1">
    <location>
        <begin position="20"/>
        <end position="39"/>
    </location>
</feature>
<evidence type="ECO:0000256" key="1">
    <source>
        <dbReference type="SAM" id="Phobius"/>
    </source>
</evidence>
<dbReference type="AlphaFoldDB" id="A0AAD7IML4"/>
<protein>
    <submittedName>
        <fullName evidence="2">Uncharacterized protein</fullName>
    </submittedName>
</protein>
<keyword evidence="1" id="KW-0472">Membrane</keyword>
<evidence type="ECO:0000313" key="2">
    <source>
        <dbReference type="EMBL" id="KAJ7744906.1"/>
    </source>
</evidence>
<keyword evidence="3" id="KW-1185">Reference proteome</keyword>
<organism evidence="2 3">
    <name type="scientific">Mycena metata</name>
    <dbReference type="NCBI Taxonomy" id="1033252"/>
    <lineage>
        <taxon>Eukaryota</taxon>
        <taxon>Fungi</taxon>
        <taxon>Dikarya</taxon>
        <taxon>Basidiomycota</taxon>
        <taxon>Agaricomycotina</taxon>
        <taxon>Agaricomycetes</taxon>
        <taxon>Agaricomycetidae</taxon>
        <taxon>Agaricales</taxon>
        <taxon>Marasmiineae</taxon>
        <taxon>Mycenaceae</taxon>
        <taxon>Mycena</taxon>
    </lineage>
</organism>
<dbReference type="EMBL" id="JARKIB010000085">
    <property type="protein sequence ID" value="KAJ7744906.1"/>
    <property type="molecule type" value="Genomic_DNA"/>
</dbReference>
<gene>
    <name evidence="2" type="ORF">B0H16DRAFT_985065</name>
</gene>
<keyword evidence="1" id="KW-1133">Transmembrane helix</keyword>
<feature type="transmembrane region" description="Helical" evidence="1">
    <location>
        <begin position="94"/>
        <end position="116"/>
    </location>
</feature>
<accession>A0AAD7IML4</accession>
<dbReference type="Proteomes" id="UP001215598">
    <property type="component" value="Unassembled WGS sequence"/>
</dbReference>
<keyword evidence="1" id="KW-0812">Transmembrane</keyword>
<proteinExistence type="predicted"/>
<sequence>MMNPNGGRGQDDGCRHLGRLVRVVCAVYVLPFFGLGFPLDRALPQLFWPRVGAGSRLASCTLSASPRLLTQVATTLLLAPELAPRSTCARRVRVSWVLFGFSPPGYASMLCIAFAARRVRIHDIQVKTACIPRARCPSCGCVYGRQVQASLKATPIVPALRDPGL</sequence>
<name>A0AAD7IML4_9AGAR</name>
<comment type="caution">
    <text evidence="2">The sequence shown here is derived from an EMBL/GenBank/DDBJ whole genome shotgun (WGS) entry which is preliminary data.</text>
</comment>
<evidence type="ECO:0000313" key="3">
    <source>
        <dbReference type="Proteomes" id="UP001215598"/>
    </source>
</evidence>